<dbReference type="EMBL" id="JAKWBL010000004">
    <property type="protein sequence ID" value="MCH5599580.1"/>
    <property type="molecule type" value="Genomic_DNA"/>
</dbReference>
<name>A0ABS9SMG7_9BACT</name>
<evidence type="ECO:0000313" key="2">
    <source>
        <dbReference type="Proteomes" id="UP001202248"/>
    </source>
</evidence>
<dbReference type="RefSeq" id="WP_240831622.1">
    <property type="nucleotide sequence ID" value="NZ_JAKWBL010000004.1"/>
</dbReference>
<proteinExistence type="predicted"/>
<dbReference type="Proteomes" id="UP001202248">
    <property type="component" value="Unassembled WGS sequence"/>
</dbReference>
<organism evidence="1 2">
    <name type="scientific">Niabella ginsengisoli</name>
    <dbReference type="NCBI Taxonomy" id="522298"/>
    <lineage>
        <taxon>Bacteria</taxon>
        <taxon>Pseudomonadati</taxon>
        <taxon>Bacteroidota</taxon>
        <taxon>Chitinophagia</taxon>
        <taxon>Chitinophagales</taxon>
        <taxon>Chitinophagaceae</taxon>
        <taxon>Niabella</taxon>
    </lineage>
</organism>
<sequence length="50" mass="5504">MIEITAGPALNTYKYSDSKIFGNNYLWRYSDNESSFAITVGALAGVNINL</sequence>
<accession>A0ABS9SMG7</accession>
<comment type="caution">
    <text evidence="1">The sequence shown here is derived from an EMBL/GenBank/DDBJ whole genome shotgun (WGS) entry which is preliminary data.</text>
</comment>
<keyword evidence="2" id="KW-1185">Reference proteome</keyword>
<evidence type="ECO:0000313" key="1">
    <source>
        <dbReference type="EMBL" id="MCH5599580.1"/>
    </source>
</evidence>
<gene>
    <name evidence="1" type="ORF">MKP09_17540</name>
</gene>
<reference evidence="1 2" key="1">
    <citation type="submission" date="2022-02" db="EMBL/GenBank/DDBJ databases">
        <authorList>
            <person name="Min J."/>
        </authorList>
    </citation>
    <scope>NUCLEOTIDE SEQUENCE [LARGE SCALE GENOMIC DNA]</scope>
    <source>
        <strain evidence="1 2">GR10-1</strain>
    </source>
</reference>
<protein>
    <submittedName>
        <fullName evidence="1">Uncharacterized protein</fullName>
    </submittedName>
</protein>